<protein>
    <submittedName>
        <fullName evidence="1">Uncharacterized protein</fullName>
    </submittedName>
</protein>
<comment type="caution">
    <text evidence="1">The sequence shown here is derived from an EMBL/GenBank/DDBJ whole genome shotgun (WGS) entry which is preliminary data.</text>
</comment>
<dbReference type="AlphaFoldDB" id="A0A839AH67"/>
<organism evidence="1 2">
    <name type="scientific">Stappia albiluteola</name>
    <dbReference type="NCBI Taxonomy" id="2758565"/>
    <lineage>
        <taxon>Bacteria</taxon>
        <taxon>Pseudomonadati</taxon>
        <taxon>Pseudomonadota</taxon>
        <taxon>Alphaproteobacteria</taxon>
        <taxon>Hyphomicrobiales</taxon>
        <taxon>Stappiaceae</taxon>
        <taxon>Stappia</taxon>
    </lineage>
</organism>
<evidence type="ECO:0000313" key="1">
    <source>
        <dbReference type="EMBL" id="MBA5779043.1"/>
    </source>
</evidence>
<sequence>MSLAVLAAACSRPTGDFDRAAPSVIHDKVLPFIGDEAARGRGEPVSKFNLTNDEELLRDRGWTLIRPPSSEDWIEGSRVELIRTRVLPESDQNLDPSRYYKYLRSDKYRSSDARYDRVAVDAEGDADLVLPFCEVAERVTAADEERLRALGRRSVTTQEELAGAQARVWENSQYIAWAKLSLRYRLKSYRYAIDALEIETPSEERVWDANSAWKRLAGEILFLEKGCKGINRYGQEAQARRSRIYNGWGTEGPVYKK</sequence>
<gene>
    <name evidence="1" type="ORF">H2509_18090</name>
</gene>
<accession>A0A839AH67</accession>
<dbReference type="Proteomes" id="UP000541109">
    <property type="component" value="Unassembled WGS sequence"/>
</dbReference>
<reference evidence="1 2" key="1">
    <citation type="submission" date="2020-07" db="EMBL/GenBank/DDBJ databases">
        <title>Stappia sp., F7233, whole genome shotgun sequencing project.</title>
        <authorList>
            <person name="Jiang S."/>
            <person name="Liu Z.W."/>
            <person name="Du Z.J."/>
        </authorList>
    </citation>
    <scope>NUCLEOTIDE SEQUENCE [LARGE SCALE GENOMIC DNA]</scope>
    <source>
        <strain evidence="1 2">F7233</strain>
    </source>
</reference>
<proteinExistence type="predicted"/>
<dbReference type="EMBL" id="JACFXV010000065">
    <property type="protein sequence ID" value="MBA5779043.1"/>
    <property type="molecule type" value="Genomic_DNA"/>
</dbReference>
<keyword evidence="2" id="KW-1185">Reference proteome</keyword>
<name>A0A839AH67_9HYPH</name>
<evidence type="ECO:0000313" key="2">
    <source>
        <dbReference type="Proteomes" id="UP000541109"/>
    </source>
</evidence>